<feature type="region of interest" description="Disordered" evidence="1">
    <location>
        <begin position="231"/>
        <end position="251"/>
    </location>
</feature>
<dbReference type="CDD" id="cd00158">
    <property type="entry name" value="RHOD"/>
    <property type="match status" value="1"/>
</dbReference>
<dbReference type="SUPFAM" id="SSF69572">
    <property type="entry name" value="Activating enzymes of the ubiquitin-like proteins"/>
    <property type="match status" value="1"/>
</dbReference>
<feature type="compositionally biased region" description="Basic and acidic residues" evidence="1">
    <location>
        <begin position="231"/>
        <end position="242"/>
    </location>
</feature>
<dbReference type="Gene3D" id="3.40.250.10">
    <property type="entry name" value="Rhodanese-like domain"/>
    <property type="match status" value="1"/>
</dbReference>
<dbReference type="SUPFAM" id="SSF52821">
    <property type="entry name" value="Rhodanese/Cell cycle control phosphatase"/>
    <property type="match status" value="1"/>
</dbReference>
<evidence type="ECO:0000313" key="4">
    <source>
        <dbReference type="Proteomes" id="UP001501594"/>
    </source>
</evidence>
<name>A0ABP8E6G7_9MICO</name>
<dbReference type="PANTHER" id="PTHR10953:SF102">
    <property type="entry name" value="ADENYLYLTRANSFERASE AND SULFURTRANSFERASE MOCS3"/>
    <property type="match status" value="1"/>
</dbReference>
<gene>
    <name evidence="3" type="primary">moeZ</name>
    <name evidence="3" type="ORF">GCM10022256_32680</name>
</gene>
<organism evidence="3 4">
    <name type="scientific">Frondihabitans peucedani</name>
    <dbReference type="NCBI Taxonomy" id="598626"/>
    <lineage>
        <taxon>Bacteria</taxon>
        <taxon>Bacillati</taxon>
        <taxon>Actinomycetota</taxon>
        <taxon>Actinomycetes</taxon>
        <taxon>Micrococcales</taxon>
        <taxon>Microbacteriaceae</taxon>
        <taxon>Frondihabitans</taxon>
    </lineage>
</organism>
<reference evidence="4" key="1">
    <citation type="journal article" date="2019" name="Int. J. Syst. Evol. Microbiol.">
        <title>The Global Catalogue of Microorganisms (GCM) 10K type strain sequencing project: providing services to taxonomists for standard genome sequencing and annotation.</title>
        <authorList>
            <consortium name="The Broad Institute Genomics Platform"/>
            <consortium name="The Broad Institute Genome Sequencing Center for Infectious Disease"/>
            <person name="Wu L."/>
            <person name="Ma J."/>
        </authorList>
    </citation>
    <scope>NUCLEOTIDE SEQUENCE [LARGE SCALE GENOMIC DNA]</scope>
    <source>
        <strain evidence="4">JCM 17442</strain>
    </source>
</reference>
<dbReference type="GO" id="GO:0016779">
    <property type="term" value="F:nucleotidyltransferase activity"/>
    <property type="evidence" value="ECO:0007669"/>
    <property type="project" value="UniProtKB-KW"/>
</dbReference>
<dbReference type="InterPro" id="IPR000594">
    <property type="entry name" value="ThiF_NAD_FAD-bd"/>
</dbReference>
<dbReference type="PANTHER" id="PTHR10953">
    <property type="entry name" value="UBIQUITIN-ACTIVATING ENZYME E1"/>
    <property type="match status" value="1"/>
</dbReference>
<dbReference type="CDD" id="cd00757">
    <property type="entry name" value="ThiF_MoeB_HesA_family"/>
    <property type="match status" value="1"/>
</dbReference>
<dbReference type="Pfam" id="PF00581">
    <property type="entry name" value="Rhodanese"/>
    <property type="match status" value="1"/>
</dbReference>
<protein>
    <submittedName>
        <fullName evidence="3">Adenylyltransferase/sulfurtransferase MoeZ</fullName>
    </submittedName>
</protein>
<dbReference type="Gene3D" id="3.40.50.720">
    <property type="entry name" value="NAD(P)-binding Rossmann-like Domain"/>
    <property type="match status" value="1"/>
</dbReference>
<dbReference type="InterPro" id="IPR001763">
    <property type="entry name" value="Rhodanese-like_dom"/>
</dbReference>
<dbReference type="InterPro" id="IPR045886">
    <property type="entry name" value="ThiF/MoeB/HesA"/>
</dbReference>
<evidence type="ECO:0000313" key="3">
    <source>
        <dbReference type="EMBL" id="GAA4267656.1"/>
    </source>
</evidence>
<dbReference type="Pfam" id="PF00899">
    <property type="entry name" value="ThiF"/>
    <property type="match status" value="1"/>
</dbReference>
<comment type="caution">
    <text evidence="3">The sequence shown here is derived from an EMBL/GenBank/DDBJ whole genome shotgun (WGS) entry which is preliminary data.</text>
</comment>
<keyword evidence="3" id="KW-0548">Nucleotidyltransferase</keyword>
<dbReference type="InterPro" id="IPR035985">
    <property type="entry name" value="Ubiquitin-activating_enz"/>
</dbReference>
<evidence type="ECO:0000259" key="2">
    <source>
        <dbReference type="PROSITE" id="PS50206"/>
    </source>
</evidence>
<feature type="domain" description="Rhodanese" evidence="2">
    <location>
        <begin position="271"/>
        <end position="359"/>
    </location>
</feature>
<keyword evidence="3" id="KW-0808">Transferase</keyword>
<proteinExistence type="predicted"/>
<sequence length="389" mass="40858">MAEIGLDGQDRIANARVLVVGAGGLGCPGIQYLAQSGVGTLGIVDDDAVDLSNLQRQVLYRPDQVGLPKARAAADWVRAVNSDVTVRVHPFRLDASTASILDDYDLVVDGSDSFDTCYVVADEAARRGLPVVWGSVSRFDGQVSVFWDAAPDDRAVDYRDLHPEPPEGGWDESCADVGVLGPLCGTVGSVMASEAIKLITGVGEPLLGRVVTIDAGFGSWRESRLVRSAARKAERAQDRETGRTAPDPAPAPVAAITADALEARLRDRSRGVDAFTLVDVREAAEHASGAIPGDLLAAGFGSTSREHPALDPELPVVVYCARGPRSEAAARMLRSEGYDVSVLTRGMLGWTLRPGALTGGDAVPAGSPGRVPLPLCDIDPGGFHPNLHS</sequence>
<evidence type="ECO:0000256" key="1">
    <source>
        <dbReference type="SAM" id="MobiDB-lite"/>
    </source>
</evidence>
<accession>A0ABP8E6G7</accession>
<dbReference type="PROSITE" id="PS50206">
    <property type="entry name" value="RHODANESE_3"/>
    <property type="match status" value="1"/>
</dbReference>
<dbReference type="SMART" id="SM00450">
    <property type="entry name" value="RHOD"/>
    <property type="match status" value="1"/>
</dbReference>
<dbReference type="EMBL" id="BAABAU010000005">
    <property type="protein sequence ID" value="GAA4267656.1"/>
    <property type="molecule type" value="Genomic_DNA"/>
</dbReference>
<keyword evidence="4" id="KW-1185">Reference proteome</keyword>
<dbReference type="Proteomes" id="UP001501594">
    <property type="component" value="Unassembled WGS sequence"/>
</dbReference>
<dbReference type="InterPro" id="IPR036873">
    <property type="entry name" value="Rhodanese-like_dom_sf"/>
</dbReference>